<accession>A0A0D3JDI3</accession>
<keyword evidence="4" id="KW-1133">Transmembrane helix</keyword>
<dbReference type="Proteomes" id="UP000013827">
    <property type="component" value="Unassembled WGS sequence"/>
</dbReference>
<evidence type="ECO:0000256" key="4">
    <source>
        <dbReference type="ARBA" id="ARBA00022989"/>
    </source>
</evidence>
<dbReference type="HOGENOM" id="CLU_1386445_0_0_1"/>
<dbReference type="GO" id="GO:0008324">
    <property type="term" value="F:monoatomic cation transmembrane transporter activity"/>
    <property type="evidence" value="ECO:0007669"/>
    <property type="project" value="InterPro"/>
</dbReference>
<sequence length="197" mass="21034">MLTENSRRSIAVAVAVPVVEAARSIPTPSFVVSNKSWIHENGRDAARAGGKSAAARLEPVGRTCLSMCGSLLLAKARDTRARAPGSPRDDAGRASEYAPQRHSRLVATITRFATVMCIAIAVAKVYAYTRTGAAVMKTSALDSLGDLVANVIALYTGYRVASPDTERYPVGLGRLEPIGVLIFSTLMGAMRREERLD</sequence>
<protein>
    <recommendedName>
        <fullName evidence="6">Cation efflux protein transmembrane domain-containing protein</fullName>
    </recommendedName>
</protein>
<dbReference type="RefSeq" id="XP_005773997.1">
    <property type="nucleotide sequence ID" value="XM_005773940.1"/>
</dbReference>
<dbReference type="PANTHER" id="PTHR43840:SF13">
    <property type="entry name" value="CATION EFFLUX PROTEIN CYTOPLASMIC DOMAIN-CONTAINING PROTEIN"/>
    <property type="match status" value="1"/>
</dbReference>
<comment type="subcellular location">
    <subcellularLocation>
        <location evidence="1">Membrane</location>
        <topology evidence="1">Multi-pass membrane protein</topology>
    </subcellularLocation>
</comment>
<feature type="domain" description="Cation efflux protein transmembrane" evidence="6">
    <location>
        <begin position="113"/>
        <end position="188"/>
    </location>
</feature>
<evidence type="ECO:0000259" key="6">
    <source>
        <dbReference type="Pfam" id="PF01545"/>
    </source>
</evidence>
<name>A0A0D3JDI3_EMIH1</name>
<keyword evidence="3" id="KW-0812">Transmembrane</keyword>
<dbReference type="STRING" id="2903.R1CFR2"/>
<organism evidence="7 8">
    <name type="scientific">Emiliania huxleyi (strain CCMP1516)</name>
    <dbReference type="NCBI Taxonomy" id="280463"/>
    <lineage>
        <taxon>Eukaryota</taxon>
        <taxon>Haptista</taxon>
        <taxon>Haptophyta</taxon>
        <taxon>Prymnesiophyceae</taxon>
        <taxon>Isochrysidales</taxon>
        <taxon>Noelaerhabdaceae</taxon>
        <taxon>Emiliania</taxon>
    </lineage>
</organism>
<dbReference type="InterPro" id="IPR050291">
    <property type="entry name" value="CDF_Transporter"/>
</dbReference>
<dbReference type="Gene3D" id="1.20.1510.10">
    <property type="entry name" value="Cation efflux protein transmembrane domain"/>
    <property type="match status" value="1"/>
</dbReference>
<dbReference type="AlphaFoldDB" id="A0A0D3JDI3"/>
<keyword evidence="2" id="KW-0813">Transport</keyword>
<dbReference type="Pfam" id="PF01545">
    <property type="entry name" value="Cation_efflux"/>
    <property type="match status" value="1"/>
</dbReference>
<dbReference type="PaxDb" id="2903-EOD21568"/>
<dbReference type="InterPro" id="IPR058533">
    <property type="entry name" value="Cation_efflux_TM"/>
</dbReference>
<dbReference type="KEGG" id="ehx:EMIHUDRAFT_241013"/>
<evidence type="ECO:0000313" key="7">
    <source>
        <dbReference type="EnsemblProtists" id="EOD21568"/>
    </source>
</evidence>
<evidence type="ECO:0000256" key="1">
    <source>
        <dbReference type="ARBA" id="ARBA00004141"/>
    </source>
</evidence>
<dbReference type="GeneID" id="17267114"/>
<evidence type="ECO:0000256" key="2">
    <source>
        <dbReference type="ARBA" id="ARBA00022448"/>
    </source>
</evidence>
<dbReference type="GO" id="GO:0016020">
    <property type="term" value="C:membrane"/>
    <property type="evidence" value="ECO:0007669"/>
    <property type="project" value="UniProtKB-SubCell"/>
</dbReference>
<dbReference type="SUPFAM" id="SSF161111">
    <property type="entry name" value="Cation efflux protein transmembrane domain-like"/>
    <property type="match status" value="1"/>
</dbReference>
<reference evidence="7" key="2">
    <citation type="submission" date="2024-10" db="UniProtKB">
        <authorList>
            <consortium name="EnsemblProtists"/>
        </authorList>
    </citation>
    <scope>IDENTIFICATION</scope>
</reference>
<evidence type="ECO:0000313" key="8">
    <source>
        <dbReference type="Proteomes" id="UP000013827"/>
    </source>
</evidence>
<dbReference type="PANTHER" id="PTHR43840">
    <property type="entry name" value="MITOCHONDRIAL METAL TRANSPORTER 1-RELATED"/>
    <property type="match status" value="1"/>
</dbReference>
<dbReference type="InterPro" id="IPR027469">
    <property type="entry name" value="Cation_efflux_TMD_sf"/>
</dbReference>
<keyword evidence="8" id="KW-1185">Reference proteome</keyword>
<dbReference type="EnsemblProtists" id="EOD21568">
    <property type="protein sequence ID" value="EOD21568"/>
    <property type="gene ID" value="EMIHUDRAFT_241013"/>
</dbReference>
<proteinExistence type="predicted"/>
<reference evidence="8" key="1">
    <citation type="journal article" date="2013" name="Nature">
        <title>Pan genome of the phytoplankton Emiliania underpins its global distribution.</title>
        <authorList>
            <person name="Read B.A."/>
            <person name="Kegel J."/>
            <person name="Klute M.J."/>
            <person name="Kuo A."/>
            <person name="Lefebvre S.C."/>
            <person name="Maumus F."/>
            <person name="Mayer C."/>
            <person name="Miller J."/>
            <person name="Monier A."/>
            <person name="Salamov A."/>
            <person name="Young J."/>
            <person name="Aguilar M."/>
            <person name="Claverie J.M."/>
            <person name="Frickenhaus S."/>
            <person name="Gonzalez K."/>
            <person name="Herman E.K."/>
            <person name="Lin Y.C."/>
            <person name="Napier J."/>
            <person name="Ogata H."/>
            <person name="Sarno A.F."/>
            <person name="Shmutz J."/>
            <person name="Schroeder D."/>
            <person name="de Vargas C."/>
            <person name="Verret F."/>
            <person name="von Dassow P."/>
            <person name="Valentin K."/>
            <person name="Van de Peer Y."/>
            <person name="Wheeler G."/>
            <person name="Dacks J.B."/>
            <person name="Delwiche C.F."/>
            <person name="Dyhrman S.T."/>
            <person name="Glockner G."/>
            <person name="John U."/>
            <person name="Richards T."/>
            <person name="Worden A.Z."/>
            <person name="Zhang X."/>
            <person name="Grigoriev I.V."/>
            <person name="Allen A.E."/>
            <person name="Bidle K."/>
            <person name="Borodovsky M."/>
            <person name="Bowler C."/>
            <person name="Brownlee C."/>
            <person name="Cock J.M."/>
            <person name="Elias M."/>
            <person name="Gladyshev V.N."/>
            <person name="Groth M."/>
            <person name="Guda C."/>
            <person name="Hadaegh A."/>
            <person name="Iglesias-Rodriguez M.D."/>
            <person name="Jenkins J."/>
            <person name="Jones B.M."/>
            <person name="Lawson T."/>
            <person name="Leese F."/>
            <person name="Lindquist E."/>
            <person name="Lobanov A."/>
            <person name="Lomsadze A."/>
            <person name="Malik S.B."/>
            <person name="Marsh M.E."/>
            <person name="Mackinder L."/>
            <person name="Mock T."/>
            <person name="Mueller-Roeber B."/>
            <person name="Pagarete A."/>
            <person name="Parker M."/>
            <person name="Probert I."/>
            <person name="Quesneville H."/>
            <person name="Raines C."/>
            <person name="Rensing S.A."/>
            <person name="Riano-Pachon D.M."/>
            <person name="Richier S."/>
            <person name="Rokitta S."/>
            <person name="Shiraiwa Y."/>
            <person name="Soanes D.M."/>
            <person name="van der Giezen M."/>
            <person name="Wahlund T.M."/>
            <person name="Williams B."/>
            <person name="Wilson W."/>
            <person name="Wolfe G."/>
            <person name="Wurch L.L."/>
        </authorList>
    </citation>
    <scope>NUCLEOTIDE SEQUENCE</scope>
</reference>
<evidence type="ECO:0000256" key="3">
    <source>
        <dbReference type="ARBA" id="ARBA00022692"/>
    </source>
</evidence>
<keyword evidence="5" id="KW-0472">Membrane</keyword>
<evidence type="ECO:0000256" key="5">
    <source>
        <dbReference type="ARBA" id="ARBA00023136"/>
    </source>
</evidence>